<dbReference type="CDD" id="cd09271">
    <property type="entry name" value="RNase_H2-C"/>
    <property type="match status" value="1"/>
</dbReference>
<dbReference type="EMBL" id="SHOA02000013">
    <property type="protein sequence ID" value="TDH65656.1"/>
    <property type="molecule type" value="Genomic_DNA"/>
</dbReference>
<gene>
    <name evidence="2" type="ORF">CCR75_005577</name>
</gene>
<evidence type="ECO:0000313" key="2">
    <source>
        <dbReference type="EMBL" id="TDH65656.1"/>
    </source>
</evidence>
<dbReference type="Proteomes" id="UP000294530">
    <property type="component" value="Unassembled WGS sequence"/>
</dbReference>
<dbReference type="GO" id="GO:0006401">
    <property type="term" value="P:RNA catabolic process"/>
    <property type="evidence" value="ECO:0007669"/>
    <property type="project" value="InterPro"/>
</dbReference>
<dbReference type="GO" id="GO:0032299">
    <property type="term" value="C:ribonuclease H2 complex"/>
    <property type="evidence" value="ECO:0007669"/>
    <property type="project" value="InterPro"/>
</dbReference>
<sequence>MAENVASTVRICVTRCPLQSAEENVHSLPCRIHFDGSAAIKSFFQPQTSDCKSNSTDLGGLSSDEQDIDMDKNQESGNTSEKNKLIAEFRGIQLHGENLSLPHLGFTGLVLEDSGMRHPTDEGRVWEVEDYFDQIMWWDVPNRTITEAQQLPQVLQQWRTLSSAVSTVVTYCFCVKTCAADNRPSIVILTGECVG</sequence>
<feature type="compositionally biased region" description="Polar residues" evidence="1">
    <location>
        <begin position="47"/>
        <end position="57"/>
    </location>
</feature>
<organism evidence="2 3">
    <name type="scientific">Bremia lactucae</name>
    <name type="common">Lettuce downy mildew</name>
    <dbReference type="NCBI Taxonomy" id="4779"/>
    <lineage>
        <taxon>Eukaryota</taxon>
        <taxon>Sar</taxon>
        <taxon>Stramenopiles</taxon>
        <taxon>Oomycota</taxon>
        <taxon>Peronosporomycetes</taxon>
        <taxon>Peronosporales</taxon>
        <taxon>Peronosporaceae</taxon>
        <taxon>Bremia</taxon>
    </lineage>
</organism>
<reference evidence="2 3" key="1">
    <citation type="journal article" date="2021" name="Genome Biol.">
        <title>AFLAP: assembly-free linkage analysis pipeline using k-mers from genome sequencing data.</title>
        <authorList>
            <person name="Fletcher K."/>
            <person name="Zhang L."/>
            <person name="Gil J."/>
            <person name="Han R."/>
            <person name="Cavanaugh K."/>
            <person name="Michelmore R."/>
        </authorList>
    </citation>
    <scope>NUCLEOTIDE SEQUENCE [LARGE SCALE GENOMIC DNA]</scope>
    <source>
        <strain evidence="2 3">SF5</strain>
    </source>
</reference>
<dbReference type="PANTHER" id="PTHR47204:SF1">
    <property type="entry name" value="RIBONUCLEASE H2 SUBUNIT C"/>
    <property type="match status" value="1"/>
</dbReference>
<protein>
    <submittedName>
        <fullName evidence="2">Uncharacterized protein</fullName>
    </submittedName>
</protein>
<dbReference type="Pfam" id="PF08615">
    <property type="entry name" value="RNase_H2_suC"/>
    <property type="match status" value="1"/>
</dbReference>
<dbReference type="Gene3D" id="2.40.128.680">
    <property type="match status" value="1"/>
</dbReference>
<dbReference type="KEGG" id="blac:94349328"/>
<dbReference type="OrthoDB" id="6222486at2759"/>
<dbReference type="GeneID" id="94349328"/>
<name>A0A976IBM7_BRELC</name>
<keyword evidence="3" id="KW-1185">Reference proteome</keyword>
<proteinExistence type="predicted"/>
<evidence type="ECO:0000256" key="1">
    <source>
        <dbReference type="SAM" id="MobiDB-lite"/>
    </source>
</evidence>
<evidence type="ECO:0000313" key="3">
    <source>
        <dbReference type="Proteomes" id="UP000294530"/>
    </source>
</evidence>
<dbReference type="InterPro" id="IPR013924">
    <property type="entry name" value="RNase_H2_suC"/>
</dbReference>
<dbReference type="RefSeq" id="XP_067815155.1">
    <property type="nucleotide sequence ID" value="XM_067963657.1"/>
</dbReference>
<accession>A0A976IBM7</accession>
<dbReference type="PANTHER" id="PTHR47204">
    <property type="entry name" value="OS02G0168900 PROTEIN"/>
    <property type="match status" value="1"/>
</dbReference>
<feature type="region of interest" description="Disordered" evidence="1">
    <location>
        <begin position="47"/>
        <end position="81"/>
    </location>
</feature>
<comment type="caution">
    <text evidence="2">The sequence shown here is derived from an EMBL/GenBank/DDBJ whole genome shotgun (WGS) entry which is preliminary data.</text>
</comment>
<dbReference type="AlphaFoldDB" id="A0A976IBM7"/>